<organism evidence="1 2">
    <name type="scientific">Rangifer tarandus platyrhynchus</name>
    <name type="common">Svalbard reindeer</name>
    <dbReference type="NCBI Taxonomy" id="3082113"/>
    <lineage>
        <taxon>Eukaryota</taxon>
        <taxon>Metazoa</taxon>
        <taxon>Chordata</taxon>
        <taxon>Craniata</taxon>
        <taxon>Vertebrata</taxon>
        <taxon>Euteleostomi</taxon>
        <taxon>Mammalia</taxon>
        <taxon>Eutheria</taxon>
        <taxon>Laurasiatheria</taxon>
        <taxon>Artiodactyla</taxon>
        <taxon>Ruminantia</taxon>
        <taxon>Pecora</taxon>
        <taxon>Cervidae</taxon>
        <taxon>Odocoileinae</taxon>
        <taxon>Rangifer</taxon>
    </lineage>
</organism>
<protein>
    <submittedName>
        <fullName evidence="1">Uncharacterized protein</fullName>
    </submittedName>
</protein>
<keyword evidence="2" id="KW-1185">Reference proteome</keyword>
<evidence type="ECO:0000313" key="2">
    <source>
        <dbReference type="Proteomes" id="UP001176941"/>
    </source>
</evidence>
<evidence type="ECO:0000313" key="1">
    <source>
        <dbReference type="EMBL" id="CAI9178662.1"/>
    </source>
</evidence>
<proteinExistence type="predicted"/>
<dbReference type="Proteomes" id="UP001176941">
    <property type="component" value="Chromosome 8"/>
</dbReference>
<dbReference type="EMBL" id="OX459944">
    <property type="protein sequence ID" value="CAI9178662.1"/>
    <property type="molecule type" value="Genomic_DNA"/>
</dbReference>
<name>A0ABN9A0X4_RANTA</name>
<gene>
    <name evidence="1" type="ORF">MRATA1EN1_LOCUS27624</name>
</gene>
<accession>A0ABN9A0X4</accession>
<sequence>MLTRDPPANRTILRSSPVAVSSLAVERDEGAGSHQLARRAATKGPRVWMKEPDEVEAAELGGVKSK</sequence>
<reference evidence="1" key="1">
    <citation type="submission" date="2023-04" db="EMBL/GenBank/DDBJ databases">
        <authorList>
            <consortium name="ELIXIR-Norway"/>
        </authorList>
    </citation>
    <scope>NUCLEOTIDE SEQUENCE [LARGE SCALE GENOMIC DNA]</scope>
</reference>